<feature type="domain" description="Brix" evidence="2">
    <location>
        <begin position="207"/>
        <end position="391"/>
    </location>
</feature>
<dbReference type="FunFam" id="3.40.50.10480:FF:000002">
    <property type="entry name" value="Ribosome production factor 1"/>
    <property type="match status" value="1"/>
</dbReference>
<dbReference type="GeneID" id="100123540"/>
<dbReference type="PROSITE" id="PS50833">
    <property type="entry name" value="BRIX"/>
    <property type="match status" value="1"/>
</dbReference>
<feature type="region of interest" description="Disordered" evidence="1">
    <location>
        <begin position="39"/>
        <end position="60"/>
    </location>
</feature>
<keyword evidence="4" id="KW-1185">Reference proteome</keyword>
<evidence type="ECO:0000313" key="3">
    <source>
        <dbReference type="EnsemblMetazoa" id="XP_008217228"/>
    </source>
</evidence>
<dbReference type="InterPro" id="IPR044281">
    <property type="entry name" value="IMP4/RPF1"/>
</dbReference>
<sequence>MIVVCIYLPKILILPSLPTGIGGHFFRRSKSANGQTALARVARDPAARPPRRSVQSSRRSREEVLLLHDVHFKERHFKPSATMKVKKDLVVNPLSRTKQKKVKDEDGKEAKEVIMPRETGINHIKCKVIRQKKNAELQRQKKKEKKERRKAREQTGEPKQVPHTIESLREKDETMIYGEIEDEDNEEVKIDMEHDEFAPYYRQEYEPKVLITYADNPHTKTRIFGRELTRIIPNSTSLYRNRSGVKKMVKSCIENGYTDIIVINEDQCKPNGMLIVHLPEGPTMHCKLSNVKITPELKRSHKEITNHRPEVVLNNFTTRLGHSVARMFGAIFHHQPEFKGRRVVTFHNQRDYIFFRHHRYEFNPKTGKPRLRELGPRFTLRLRSLQHGTFDSKYGNYEWIIQGRRHQLETSRRKFFL</sequence>
<protein>
    <recommendedName>
        <fullName evidence="2">Brix domain-containing protein</fullName>
    </recommendedName>
</protein>
<dbReference type="Proteomes" id="UP000002358">
    <property type="component" value="Chromosome 5"/>
</dbReference>
<dbReference type="SUPFAM" id="SSF52954">
    <property type="entry name" value="Class II aaRS ABD-related"/>
    <property type="match status" value="1"/>
</dbReference>
<accession>A0A7M7HE46</accession>
<organism evidence="3 4">
    <name type="scientific">Nasonia vitripennis</name>
    <name type="common">Parasitic wasp</name>
    <dbReference type="NCBI Taxonomy" id="7425"/>
    <lineage>
        <taxon>Eukaryota</taxon>
        <taxon>Metazoa</taxon>
        <taxon>Ecdysozoa</taxon>
        <taxon>Arthropoda</taxon>
        <taxon>Hexapoda</taxon>
        <taxon>Insecta</taxon>
        <taxon>Pterygota</taxon>
        <taxon>Neoptera</taxon>
        <taxon>Endopterygota</taxon>
        <taxon>Hymenoptera</taxon>
        <taxon>Apocrita</taxon>
        <taxon>Proctotrupomorpha</taxon>
        <taxon>Chalcidoidea</taxon>
        <taxon>Pteromalidae</taxon>
        <taxon>Pteromalinae</taxon>
        <taxon>Nasonia</taxon>
    </lineage>
</organism>
<dbReference type="Pfam" id="PF04427">
    <property type="entry name" value="Brix"/>
    <property type="match status" value="1"/>
</dbReference>
<dbReference type="RefSeq" id="XP_008217228.2">
    <property type="nucleotide sequence ID" value="XM_008219006.3"/>
</dbReference>
<dbReference type="EnsemblMetazoa" id="XM_008219006">
    <property type="protein sequence ID" value="XP_008217228"/>
    <property type="gene ID" value="LOC100123540"/>
</dbReference>
<dbReference type="OrthoDB" id="264354at2759"/>
<dbReference type="SMART" id="SM00879">
    <property type="entry name" value="Brix"/>
    <property type="match status" value="1"/>
</dbReference>
<evidence type="ECO:0000256" key="1">
    <source>
        <dbReference type="SAM" id="MobiDB-lite"/>
    </source>
</evidence>
<dbReference type="GO" id="GO:0042134">
    <property type="term" value="F:rRNA primary transcript binding"/>
    <property type="evidence" value="ECO:0007669"/>
    <property type="project" value="InterPro"/>
</dbReference>
<dbReference type="GO" id="GO:0000470">
    <property type="term" value="P:maturation of LSU-rRNA"/>
    <property type="evidence" value="ECO:0007669"/>
    <property type="project" value="TreeGrafter"/>
</dbReference>
<name>A0A7M7HE46_NASVI</name>
<feature type="compositionally biased region" description="Basic residues" evidence="1">
    <location>
        <begin position="140"/>
        <end position="149"/>
    </location>
</feature>
<dbReference type="KEGG" id="nvi:100123540"/>
<evidence type="ECO:0000313" key="4">
    <source>
        <dbReference type="Proteomes" id="UP000002358"/>
    </source>
</evidence>
<dbReference type="InParanoid" id="A0A7M7HE46"/>
<dbReference type="Gene3D" id="3.40.50.10480">
    <property type="entry name" value="Probable brix-domain ribosomal biogenesis protein"/>
    <property type="match status" value="1"/>
</dbReference>
<dbReference type="AlphaFoldDB" id="A0A7M7HE46"/>
<reference evidence="3" key="1">
    <citation type="submission" date="2021-01" db="UniProtKB">
        <authorList>
            <consortium name="EnsemblMetazoa"/>
        </authorList>
    </citation>
    <scope>IDENTIFICATION</scope>
</reference>
<dbReference type="FunCoup" id="A0A7M7HE46">
    <property type="interactions" value="1202"/>
</dbReference>
<proteinExistence type="predicted"/>
<dbReference type="GO" id="GO:0030687">
    <property type="term" value="C:preribosome, large subunit precursor"/>
    <property type="evidence" value="ECO:0007669"/>
    <property type="project" value="TreeGrafter"/>
</dbReference>
<dbReference type="InterPro" id="IPR007109">
    <property type="entry name" value="Brix"/>
</dbReference>
<evidence type="ECO:0000259" key="2">
    <source>
        <dbReference type="PROSITE" id="PS50833"/>
    </source>
</evidence>
<feature type="region of interest" description="Disordered" evidence="1">
    <location>
        <begin position="134"/>
        <end position="162"/>
    </location>
</feature>
<dbReference type="PANTHER" id="PTHR22734">
    <property type="entry name" value="U3 SMALL NUCLEOLAR RIBONUCLEOPROTEIN PROTEIN IMP4"/>
    <property type="match status" value="1"/>
</dbReference>
<dbReference type="GO" id="GO:0000460">
    <property type="term" value="P:maturation of 5.8S rRNA"/>
    <property type="evidence" value="ECO:0007669"/>
    <property type="project" value="TreeGrafter"/>
</dbReference>
<dbReference type="SMR" id="A0A7M7HE46"/>
<dbReference type="GO" id="GO:0005730">
    <property type="term" value="C:nucleolus"/>
    <property type="evidence" value="ECO:0007669"/>
    <property type="project" value="TreeGrafter"/>
</dbReference>
<dbReference type="PANTHER" id="PTHR22734:SF3">
    <property type="entry name" value="RIBOSOME PRODUCTION FACTOR 1"/>
    <property type="match status" value="1"/>
</dbReference>